<reference evidence="2" key="1">
    <citation type="submission" date="2023-01" db="EMBL/GenBank/DDBJ databases">
        <title>Genome sequencing of Photorhabdus bodei 09-20.</title>
        <authorList>
            <person name="Kalindamar S."/>
            <person name="Kumru S."/>
        </authorList>
    </citation>
    <scope>NUCLEOTIDE SEQUENCE</scope>
    <source>
        <strain evidence="2">09-20</strain>
    </source>
</reference>
<dbReference type="Proteomes" id="UP001212996">
    <property type="component" value="Unassembled WGS sequence"/>
</dbReference>
<dbReference type="RefSeq" id="WP_271867725.1">
    <property type="nucleotide sequence ID" value="NZ_JAQMFO010000050.1"/>
</dbReference>
<keyword evidence="1" id="KW-0472">Membrane</keyword>
<sequence length="63" mass="6965">MEMFGITGLLPLSGASLPVGATGGDPRYRKKKERKSNCSRLWEAHYIAMTILSLPVCYMFLAS</sequence>
<evidence type="ECO:0000313" key="3">
    <source>
        <dbReference type="Proteomes" id="UP001212996"/>
    </source>
</evidence>
<protein>
    <submittedName>
        <fullName evidence="2">Uncharacterized protein</fullName>
    </submittedName>
</protein>
<dbReference type="EMBL" id="JAQMFO010000050">
    <property type="protein sequence ID" value="MDB6374597.1"/>
    <property type="molecule type" value="Genomic_DNA"/>
</dbReference>
<keyword evidence="1" id="KW-0812">Transmembrane</keyword>
<dbReference type="AlphaFoldDB" id="A0AAW6BMA7"/>
<feature type="transmembrane region" description="Helical" evidence="1">
    <location>
        <begin position="44"/>
        <end position="61"/>
    </location>
</feature>
<proteinExistence type="predicted"/>
<keyword evidence="1" id="KW-1133">Transmembrane helix</keyword>
<accession>A0AAW6BMA7</accession>
<gene>
    <name evidence="2" type="ORF">PH362_22405</name>
</gene>
<comment type="caution">
    <text evidence="2">The sequence shown here is derived from an EMBL/GenBank/DDBJ whole genome shotgun (WGS) entry which is preliminary data.</text>
</comment>
<name>A0AAW6BMA7_9GAMM</name>
<evidence type="ECO:0000313" key="2">
    <source>
        <dbReference type="EMBL" id="MDB6374597.1"/>
    </source>
</evidence>
<organism evidence="2 3">
    <name type="scientific">Photorhabdus bodei</name>
    <dbReference type="NCBI Taxonomy" id="2029681"/>
    <lineage>
        <taxon>Bacteria</taxon>
        <taxon>Pseudomonadati</taxon>
        <taxon>Pseudomonadota</taxon>
        <taxon>Gammaproteobacteria</taxon>
        <taxon>Enterobacterales</taxon>
        <taxon>Morganellaceae</taxon>
        <taxon>Photorhabdus</taxon>
    </lineage>
</organism>
<evidence type="ECO:0000256" key="1">
    <source>
        <dbReference type="SAM" id="Phobius"/>
    </source>
</evidence>